<evidence type="ECO:0000313" key="1">
    <source>
        <dbReference type="EMBL" id="CAN0344758.1"/>
    </source>
</evidence>
<sequence>MGGCSLVLLQQLVVWVMAMFSRPRLQPSVRGGSPGSTAHTQNLLNCANLCGETVGQSLSTSSGIDSRWDQASAHSRPLPPMNLEAGSTSLLHSLKNSKFRESMTRDDRFLLGLHEETGRQRVLPPTPHPRDLAEEGLESWAGDVFWGPRPLPSFLPLTQDQEGGPAAPTCGPEKPHPSSFPE</sequence>
<accession>A0AC59ZAJ3</accession>
<dbReference type="EMBL" id="OX596110">
    <property type="protein sequence ID" value="CAN0344758.1"/>
    <property type="molecule type" value="Genomic_DNA"/>
</dbReference>
<reference evidence="1" key="1">
    <citation type="submission" date="2023-05" db="EMBL/GenBank/DDBJ databases">
        <authorList>
            <consortium name="ELIXIR-Norway"/>
        </authorList>
    </citation>
    <scope>NUCLEOTIDE SEQUENCE</scope>
</reference>
<organism evidence="1 2">
    <name type="scientific">Rangifer tarandus platyrhynchus</name>
    <name type="common">Svalbard reindeer</name>
    <dbReference type="NCBI Taxonomy" id="3082113"/>
    <lineage>
        <taxon>Eukaryota</taxon>
        <taxon>Metazoa</taxon>
        <taxon>Chordata</taxon>
        <taxon>Craniata</taxon>
        <taxon>Vertebrata</taxon>
        <taxon>Euteleostomi</taxon>
        <taxon>Mammalia</taxon>
        <taxon>Eutheria</taxon>
        <taxon>Laurasiatheria</taxon>
        <taxon>Artiodactyla</taxon>
        <taxon>Ruminantia</taxon>
        <taxon>Pecora</taxon>
        <taxon>Cervidae</taxon>
        <taxon>Odocoileinae</taxon>
        <taxon>Rangifer</taxon>
    </lineage>
</organism>
<dbReference type="Proteomes" id="UP001162501">
    <property type="component" value="Chromosome 26"/>
</dbReference>
<evidence type="ECO:0000313" key="2">
    <source>
        <dbReference type="Proteomes" id="UP001162501"/>
    </source>
</evidence>
<name>A0AC59ZAJ3_RANTA</name>
<reference evidence="1" key="2">
    <citation type="submission" date="2025-03" db="EMBL/GenBank/DDBJ databases">
        <authorList>
            <consortium name="ELIXIR-Norway"/>
            <consortium name="Elixir Norway"/>
        </authorList>
    </citation>
    <scope>NUCLEOTIDE SEQUENCE</scope>
</reference>
<proteinExistence type="predicted"/>
<gene>
    <name evidence="1" type="ORF">MRATA1EN22A_LOCUS16120</name>
</gene>
<protein>
    <submittedName>
        <fullName evidence="1">Uncharacterized protein</fullName>
    </submittedName>
</protein>